<evidence type="ECO:0000256" key="1">
    <source>
        <dbReference type="SAM" id="MobiDB-lite"/>
    </source>
</evidence>
<organism evidence="2 3">
    <name type="scientific">Striga asiatica</name>
    <name type="common">Asiatic witchweed</name>
    <name type="synonym">Buchnera asiatica</name>
    <dbReference type="NCBI Taxonomy" id="4170"/>
    <lineage>
        <taxon>Eukaryota</taxon>
        <taxon>Viridiplantae</taxon>
        <taxon>Streptophyta</taxon>
        <taxon>Embryophyta</taxon>
        <taxon>Tracheophyta</taxon>
        <taxon>Spermatophyta</taxon>
        <taxon>Magnoliopsida</taxon>
        <taxon>eudicotyledons</taxon>
        <taxon>Gunneridae</taxon>
        <taxon>Pentapetalae</taxon>
        <taxon>asterids</taxon>
        <taxon>lamiids</taxon>
        <taxon>Lamiales</taxon>
        <taxon>Orobanchaceae</taxon>
        <taxon>Buchnereae</taxon>
        <taxon>Striga</taxon>
    </lineage>
</organism>
<sequence length="119" mass="13309">MHTGHAAAVGPPSPSRRHSPPPHCNVIVSRRLLVLRPPTSCLASVRRLFVSYLSARSTPRLRLQERFFSTHHRDAPPPFAAASIWLFNRGGATDQGCRRQSVNRPSPQRQVKLLFLALD</sequence>
<protein>
    <submittedName>
        <fullName evidence="2">Uncharacterized protein</fullName>
    </submittedName>
</protein>
<accession>A0A5A7PYX8</accession>
<dbReference type="AlphaFoldDB" id="A0A5A7PYX8"/>
<name>A0A5A7PYX8_STRAF</name>
<evidence type="ECO:0000313" key="2">
    <source>
        <dbReference type="EMBL" id="GER38050.1"/>
    </source>
</evidence>
<dbReference type="EMBL" id="BKCP01005428">
    <property type="protein sequence ID" value="GER38050.1"/>
    <property type="molecule type" value="Genomic_DNA"/>
</dbReference>
<keyword evidence="3" id="KW-1185">Reference proteome</keyword>
<dbReference type="Proteomes" id="UP000325081">
    <property type="component" value="Unassembled WGS sequence"/>
</dbReference>
<comment type="caution">
    <text evidence="2">The sequence shown here is derived from an EMBL/GenBank/DDBJ whole genome shotgun (WGS) entry which is preliminary data.</text>
</comment>
<reference evidence="3" key="1">
    <citation type="journal article" date="2019" name="Curr. Biol.">
        <title>Genome Sequence of Striga asiatica Provides Insight into the Evolution of Plant Parasitism.</title>
        <authorList>
            <person name="Yoshida S."/>
            <person name="Kim S."/>
            <person name="Wafula E.K."/>
            <person name="Tanskanen J."/>
            <person name="Kim Y.M."/>
            <person name="Honaas L."/>
            <person name="Yang Z."/>
            <person name="Spallek T."/>
            <person name="Conn C.E."/>
            <person name="Ichihashi Y."/>
            <person name="Cheong K."/>
            <person name="Cui S."/>
            <person name="Der J.P."/>
            <person name="Gundlach H."/>
            <person name="Jiao Y."/>
            <person name="Hori C."/>
            <person name="Ishida J.K."/>
            <person name="Kasahara H."/>
            <person name="Kiba T."/>
            <person name="Kim M.S."/>
            <person name="Koo N."/>
            <person name="Laohavisit A."/>
            <person name="Lee Y.H."/>
            <person name="Lumba S."/>
            <person name="McCourt P."/>
            <person name="Mortimer J.C."/>
            <person name="Mutuku J.M."/>
            <person name="Nomura T."/>
            <person name="Sasaki-Sekimoto Y."/>
            <person name="Seto Y."/>
            <person name="Wang Y."/>
            <person name="Wakatake T."/>
            <person name="Sakakibara H."/>
            <person name="Demura T."/>
            <person name="Yamaguchi S."/>
            <person name="Yoneyama K."/>
            <person name="Manabe R.I."/>
            <person name="Nelson D.C."/>
            <person name="Schulman A.H."/>
            <person name="Timko M.P."/>
            <person name="dePamphilis C.W."/>
            <person name="Choi D."/>
            <person name="Shirasu K."/>
        </authorList>
    </citation>
    <scope>NUCLEOTIDE SEQUENCE [LARGE SCALE GENOMIC DNA]</scope>
    <source>
        <strain evidence="3">cv. UVA1</strain>
    </source>
</reference>
<gene>
    <name evidence="2" type="ORF">STAS_14507</name>
</gene>
<evidence type="ECO:0000313" key="3">
    <source>
        <dbReference type="Proteomes" id="UP000325081"/>
    </source>
</evidence>
<proteinExistence type="predicted"/>
<feature type="region of interest" description="Disordered" evidence="1">
    <location>
        <begin position="1"/>
        <end position="22"/>
    </location>
</feature>